<feature type="compositionally biased region" description="Polar residues" evidence="1">
    <location>
        <begin position="387"/>
        <end position="396"/>
    </location>
</feature>
<feature type="region of interest" description="Disordered" evidence="1">
    <location>
        <begin position="510"/>
        <end position="552"/>
    </location>
</feature>
<evidence type="ECO:0000313" key="2">
    <source>
        <dbReference type="EMBL" id="KIO29553.1"/>
    </source>
</evidence>
<keyword evidence="3" id="KW-1185">Reference proteome</keyword>
<feature type="region of interest" description="Disordered" evidence="1">
    <location>
        <begin position="885"/>
        <end position="904"/>
    </location>
</feature>
<feature type="compositionally biased region" description="Low complexity" evidence="1">
    <location>
        <begin position="426"/>
        <end position="464"/>
    </location>
</feature>
<feature type="compositionally biased region" description="Low complexity" evidence="1">
    <location>
        <begin position="153"/>
        <end position="185"/>
    </location>
</feature>
<organism evidence="2 3">
    <name type="scientific">Tulasnella calospora MUT 4182</name>
    <dbReference type="NCBI Taxonomy" id="1051891"/>
    <lineage>
        <taxon>Eukaryota</taxon>
        <taxon>Fungi</taxon>
        <taxon>Dikarya</taxon>
        <taxon>Basidiomycota</taxon>
        <taxon>Agaricomycotina</taxon>
        <taxon>Agaricomycetes</taxon>
        <taxon>Cantharellales</taxon>
        <taxon>Tulasnellaceae</taxon>
        <taxon>Tulasnella</taxon>
    </lineage>
</organism>
<protein>
    <submittedName>
        <fullName evidence="2">Uncharacterized protein</fullName>
    </submittedName>
</protein>
<feature type="compositionally biased region" description="Basic and acidic residues" evidence="1">
    <location>
        <begin position="660"/>
        <end position="669"/>
    </location>
</feature>
<dbReference type="HOGENOM" id="CLU_320836_0_0_1"/>
<name>A0A0C3L6R7_9AGAM</name>
<feature type="compositionally biased region" description="Polar residues" evidence="1">
    <location>
        <begin position="826"/>
        <end position="842"/>
    </location>
</feature>
<reference evidence="3" key="2">
    <citation type="submission" date="2015-01" db="EMBL/GenBank/DDBJ databases">
        <title>Evolutionary Origins and Diversification of the Mycorrhizal Mutualists.</title>
        <authorList>
            <consortium name="DOE Joint Genome Institute"/>
            <consortium name="Mycorrhizal Genomics Consortium"/>
            <person name="Kohler A."/>
            <person name="Kuo A."/>
            <person name="Nagy L.G."/>
            <person name="Floudas D."/>
            <person name="Copeland A."/>
            <person name="Barry K.W."/>
            <person name="Cichocki N."/>
            <person name="Veneault-Fourrey C."/>
            <person name="LaButti K."/>
            <person name="Lindquist E.A."/>
            <person name="Lipzen A."/>
            <person name="Lundell T."/>
            <person name="Morin E."/>
            <person name="Murat C."/>
            <person name="Riley R."/>
            <person name="Ohm R."/>
            <person name="Sun H."/>
            <person name="Tunlid A."/>
            <person name="Henrissat B."/>
            <person name="Grigoriev I.V."/>
            <person name="Hibbett D.S."/>
            <person name="Martin F."/>
        </authorList>
    </citation>
    <scope>NUCLEOTIDE SEQUENCE [LARGE SCALE GENOMIC DNA]</scope>
    <source>
        <strain evidence="3">MUT 4182</strain>
    </source>
</reference>
<feature type="compositionally biased region" description="Polar residues" evidence="1">
    <location>
        <begin position="206"/>
        <end position="231"/>
    </location>
</feature>
<feature type="region of interest" description="Disordered" evidence="1">
    <location>
        <begin position="660"/>
        <end position="689"/>
    </location>
</feature>
<evidence type="ECO:0000256" key="1">
    <source>
        <dbReference type="SAM" id="MobiDB-lite"/>
    </source>
</evidence>
<feature type="region of interest" description="Disordered" evidence="1">
    <location>
        <begin position="718"/>
        <end position="742"/>
    </location>
</feature>
<feature type="compositionally biased region" description="Low complexity" evidence="1">
    <location>
        <begin position="111"/>
        <end position="130"/>
    </location>
</feature>
<feature type="region of interest" description="Disordered" evidence="1">
    <location>
        <begin position="83"/>
        <end position="130"/>
    </location>
</feature>
<dbReference type="EMBL" id="KN822981">
    <property type="protein sequence ID" value="KIO29553.1"/>
    <property type="molecule type" value="Genomic_DNA"/>
</dbReference>
<sequence>MNTSAGLAVDTPLPLAASVSVSSPIDVITQASSLQPPISPFAFYMPPSASTAALSASILQGPSSSTTTSGSSVASPAHNNDMQRQRQVGGQGGVASPSTPASDLTPGSLPAASSRTRISSFSSPSDSSSISPAAHVFLTPSLPSHLQSAGFHNTSSNNTASPSSSSSATSGSSPPTSAASSTAAARKQLLLQTAGLSGVRRGSIGPPSSATTSGLPTSMPSTPTSAINSLPGSPAARMHVMDNSEGKKANATRPTLSMGGMSAASRKKRPTSSSLSMSVPGPEPTTAVQHHQALAAATSFHANALFTPPISPGDAQQHQQHQGMYPPPNWPLSFAGSTHALASLQHRSSVLSATSSSAGSDPGFHHPPTTRSDSLEFGSLSAMGDPSGQSFTQQMHSPIDMSPYSSNPLYTSPIDTQLPYTFNNNSSTSSSAPPSHALPPSLRMSSVIDSSLSSLSTSSSTTTLKPQGDMSIFRRGSVNSPGGLSDIIADDFFAASTNFGAGGGGGGSVFNSTNSASPSPHMGTTHSAAPSPNMGHSRQASLTDASTPHHQRMESLTRKMMALGLRREEAEARARQATSALPETFTPTPPDEDFGEFNVLREMVQNGRVSIDDAIARVTASTILKTEVLSPTAGTPLGTVKEEDEPRFEPGVMFAKKKELGEGDAERGRTGGKGKPTKKIIGFGPGAGDDDAEEFSNGLMDVDWRNVSRSRSRMGMDMEWRTGSRSRSRPPAPGTSVNPWDHASEAHSHSLLLQDSDGFTMNGLDSNGFNGAIDIKNSRSPIPIRRPGPSGLQQQQQQSQPSTASSYLDNLPSFQLPPPETRGRAHTTSTMPPPTSLGNFNFHPSSVPVSALYGAPMMQRHAYPKHVRKTSFDHTVSRVGIMSDIGGRHQVNGRPVPPETSLVS</sequence>
<feature type="compositionally biased region" description="Low complexity" evidence="1">
    <location>
        <begin position="778"/>
        <end position="802"/>
    </location>
</feature>
<feature type="region of interest" description="Disordered" evidence="1">
    <location>
        <begin position="148"/>
        <end position="291"/>
    </location>
</feature>
<feature type="compositionally biased region" description="Basic and acidic residues" evidence="1">
    <location>
        <begin position="239"/>
        <end position="248"/>
    </location>
</feature>
<accession>A0A0C3L6R7</accession>
<feature type="compositionally biased region" description="Polar residues" evidence="1">
    <location>
        <begin position="403"/>
        <end position="425"/>
    </location>
</feature>
<feature type="compositionally biased region" description="Polar residues" evidence="1">
    <location>
        <begin position="516"/>
        <end position="548"/>
    </location>
</feature>
<evidence type="ECO:0000313" key="3">
    <source>
        <dbReference type="Proteomes" id="UP000054248"/>
    </source>
</evidence>
<gene>
    <name evidence="2" type="ORF">M407DRAFT_167040</name>
</gene>
<dbReference type="Proteomes" id="UP000054248">
    <property type="component" value="Unassembled WGS sequence"/>
</dbReference>
<reference evidence="2 3" key="1">
    <citation type="submission" date="2014-04" db="EMBL/GenBank/DDBJ databases">
        <authorList>
            <consortium name="DOE Joint Genome Institute"/>
            <person name="Kuo A."/>
            <person name="Girlanda M."/>
            <person name="Perotto S."/>
            <person name="Kohler A."/>
            <person name="Nagy L.G."/>
            <person name="Floudas D."/>
            <person name="Copeland A."/>
            <person name="Barry K.W."/>
            <person name="Cichocki N."/>
            <person name="Veneault-Fourrey C."/>
            <person name="LaButti K."/>
            <person name="Lindquist E.A."/>
            <person name="Lipzen A."/>
            <person name="Lundell T."/>
            <person name="Morin E."/>
            <person name="Murat C."/>
            <person name="Sun H."/>
            <person name="Tunlid A."/>
            <person name="Henrissat B."/>
            <person name="Grigoriev I.V."/>
            <person name="Hibbett D.S."/>
            <person name="Martin F."/>
            <person name="Nordberg H.P."/>
            <person name="Cantor M.N."/>
            <person name="Hua S.X."/>
        </authorList>
    </citation>
    <scope>NUCLEOTIDE SEQUENCE [LARGE SCALE GENOMIC DNA]</scope>
    <source>
        <strain evidence="2 3">MUT 4182</strain>
    </source>
</reference>
<dbReference type="STRING" id="1051891.A0A0C3L6R7"/>
<dbReference type="AlphaFoldDB" id="A0A0C3L6R7"/>
<feature type="region of interest" description="Disordered" evidence="1">
    <location>
        <begin position="772"/>
        <end position="842"/>
    </location>
</feature>
<feature type="region of interest" description="Disordered" evidence="1">
    <location>
        <begin position="352"/>
        <end position="476"/>
    </location>
</feature>
<feature type="region of interest" description="Disordered" evidence="1">
    <location>
        <begin position="305"/>
        <end position="329"/>
    </location>
</feature>
<proteinExistence type="predicted"/>
<dbReference type="OrthoDB" id="515401at2759"/>